<name>X1CPV2_9ZZZZ</name>
<comment type="caution">
    <text evidence="1">The sequence shown here is derived from an EMBL/GenBank/DDBJ whole genome shotgun (WGS) entry which is preliminary data.</text>
</comment>
<protein>
    <submittedName>
        <fullName evidence="1">Uncharacterized protein</fullName>
    </submittedName>
</protein>
<accession>X1CPV2</accession>
<organism evidence="1">
    <name type="scientific">marine sediment metagenome</name>
    <dbReference type="NCBI Taxonomy" id="412755"/>
    <lineage>
        <taxon>unclassified sequences</taxon>
        <taxon>metagenomes</taxon>
        <taxon>ecological metagenomes</taxon>
    </lineage>
</organism>
<reference evidence="1" key="1">
    <citation type="journal article" date="2014" name="Front. Microbiol.">
        <title>High frequency of phylogenetically diverse reductive dehalogenase-homologous genes in deep subseafloor sedimentary metagenomes.</title>
        <authorList>
            <person name="Kawai M."/>
            <person name="Futagami T."/>
            <person name="Toyoda A."/>
            <person name="Takaki Y."/>
            <person name="Nishi S."/>
            <person name="Hori S."/>
            <person name="Arai W."/>
            <person name="Tsubouchi T."/>
            <person name="Morono Y."/>
            <person name="Uchiyama I."/>
            <person name="Ito T."/>
            <person name="Fujiyama A."/>
            <person name="Inagaki F."/>
            <person name="Takami H."/>
        </authorList>
    </citation>
    <scope>NUCLEOTIDE SEQUENCE</scope>
    <source>
        <strain evidence="1">Expedition CK06-06</strain>
    </source>
</reference>
<gene>
    <name evidence="1" type="ORF">S01H4_59616</name>
</gene>
<sequence length="80" mass="9061">MILFVIFLLAVVAFTTAMFTYGTAVDEVCKGLGWDGGWKKKQGWFVGYCYERNEDSWQGRECDLQPILAGACEPMWPDAE</sequence>
<dbReference type="EMBL" id="BART01034991">
    <property type="protein sequence ID" value="GAH09842.1"/>
    <property type="molecule type" value="Genomic_DNA"/>
</dbReference>
<proteinExistence type="predicted"/>
<dbReference type="AlphaFoldDB" id="X1CPV2"/>
<evidence type="ECO:0000313" key="1">
    <source>
        <dbReference type="EMBL" id="GAH09842.1"/>
    </source>
</evidence>